<name>A0A1L0AXE6_9ASCO</name>
<dbReference type="PANTHER" id="PTHR12780">
    <property type="entry name" value="RNA POLYMERASE III DNA DIRECTED , 39KD SUBUNIT-RELATED"/>
    <property type="match status" value="1"/>
</dbReference>
<evidence type="ECO:0000313" key="7">
    <source>
        <dbReference type="EMBL" id="SGZ38906.1"/>
    </source>
</evidence>
<dbReference type="InterPro" id="IPR036388">
    <property type="entry name" value="WH-like_DNA-bd_sf"/>
</dbReference>
<dbReference type="InterPro" id="IPR036390">
    <property type="entry name" value="WH_DNA-bd_sf"/>
</dbReference>
<accession>A0A1L0AXE6</accession>
<dbReference type="GO" id="GO:0006386">
    <property type="term" value="P:termination of RNA polymerase III transcription"/>
    <property type="evidence" value="ECO:0007669"/>
    <property type="project" value="EnsemblFungi"/>
</dbReference>
<evidence type="ECO:0000256" key="5">
    <source>
        <dbReference type="ARBA" id="ARBA00023242"/>
    </source>
</evidence>
<evidence type="ECO:0000313" key="8">
    <source>
        <dbReference type="Proteomes" id="UP000183365"/>
    </source>
</evidence>
<comment type="subcellular location">
    <subcellularLocation>
        <location evidence="1 6">Nucleus</location>
    </subcellularLocation>
</comment>
<comment type="similarity">
    <text evidence="2 6">Belongs to the eukaryotic RPC34/RPC39 RNA polymerase subunit family.</text>
</comment>
<dbReference type="GO" id="GO:0003899">
    <property type="term" value="F:DNA-directed RNA polymerase activity"/>
    <property type="evidence" value="ECO:0007669"/>
    <property type="project" value="EnsemblFungi"/>
</dbReference>
<evidence type="ECO:0000256" key="6">
    <source>
        <dbReference type="PIRNR" id="PIRNR028763"/>
    </source>
</evidence>
<evidence type="ECO:0000256" key="2">
    <source>
        <dbReference type="ARBA" id="ARBA00011038"/>
    </source>
</evidence>
<keyword evidence="3 6" id="KW-0240">DNA-directed RNA polymerase</keyword>
<dbReference type="OrthoDB" id="613763at2759"/>
<dbReference type="GO" id="GO:0005654">
    <property type="term" value="C:nucleoplasm"/>
    <property type="evidence" value="ECO:0007669"/>
    <property type="project" value="UniProtKB-ARBA"/>
</dbReference>
<dbReference type="Gene3D" id="1.10.10.10">
    <property type="entry name" value="Winged helix-like DNA-binding domain superfamily/Winged helix DNA-binding domain"/>
    <property type="match status" value="1"/>
</dbReference>
<sequence>MNFLGSQEILSSLSQPASYLYERMSEQGPNTLYNQQQIVSLTGQSMENSRLSLQELIDKKLLQVLKQNNEVVFKRVDISEATKKLSMNKDEQLVYSHIEQSAREGIWVKTIKAKTNLHQHIVLKCLKNLESQRYIKCIKSVKFPSRKIYMLYNLQPSIEVTGGPWYTDGELDDEFISHLLTIVWRFAAEKTFPDGFNNYAKVSMKTGENEKVYTKNVVNYVTKQEILEFIQKINISKVELSIPDIESLCEVLYYDNRLTKVGVNAYKVTLQSVLDLMRDNLVQDKNEDRGEELDFLELFEDSYSIYKSKNFEEPTLTDRETVYFDEWTL</sequence>
<dbReference type="AlphaFoldDB" id="A0A1L0AXE6"/>
<dbReference type="GO" id="GO:0006384">
    <property type="term" value="P:transcription initiation at RNA polymerase III promoter"/>
    <property type="evidence" value="ECO:0007669"/>
    <property type="project" value="EnsemblFungi"/>
</dbReference>
<dbReference type="Pfam" id="PF05158">
    <property type="entry name" value="RNA_pol_Rpc34"/>
    <property type="match status" value="1"/>
</dbReference>
<dbReference type="InterPro" id="IPR016049">
    <property type="entry name" value="RNA_pol_Rpc34-like"/>
</dbReference>
<comment type="function">
    <text evidence="6">DNA-dependent RNA polymerase catalyzes the transcription of DNA into RNA using the four ribonucleoside triphosphates as substrates. Specific peripheric component of RNA polymerase III which synthesizes small RNAs, such as 5S rRNA and tRNAs.</text>
</comment>
<dbReference type="SUPFAM" id="SSF46785">
    <property type="entry name" value="Winged helix' DNA-binding domain"/>
    <property type="match status" value="1"/>
</dbReference>
<gene>
    <name evidence="7" type="ORF">HGUI_01106</name>
</gene>
<dbReference type="PIRSF" id="PIRSF028763">
    <property type="entry name" value="RNA_pol_Rpc34"/>
    <property type="match status" value="1"/>
</dbReference>
<protein>
    <recommendedName>
        <fullName evidence="6">DNA-directed RNA polymerase III subunit RPC6</fullName>
        <shortName evidence="6">RNA polymerase III subunit C6</shortName>
    </recommendedName>
</protein>
<keyword evidence="5 6" id="KW-0539">Nucleus</keyword>
<keyword evidence="8" id="KW-1185">Reference proteome</keyword>
<dbReference type="EMBL" id="FQNF01000014">
    <property type="protein sequence ID" value="SGZ38906.1"/>
    <property type="molecule type" value="Genomic_DNA"/>
</dbReference>
<keyword evidence="4 6" id="KW-0804">Transcription</keyword>
<dbReference type="GO" id="GO:0005739">
    <property type="term" value="C:mitochondrion"/>
    <property type="evidence" value="ECO:0007669"/>
    <property type="project" value="EnsemblFungi"/>
</dbReference>
<evidence type="ECO:0000256" key="4">
    <source>
        <dbReference type="ARBA" id="ARBA00023163"/>
    </source>
</evidence>
<proteinExistence type="inferred from homology"/>
<reference evidence="8" key="1">
    <citation type="submission" date="2016-11" db="EMBL/GenBank/DDBJ databases">
        <authorList>
            <person name="Guldener U."/>
        </authorList>
    </citation>
    <scope>NUCLEOTIDE SEQUENCE [LARGE SCALE GENOMIC DNA]</scope>
</reference>
<dbReference type="GO" id="GO:0005666">
    <property type="term" value="C:RNA polymerase III complex"/>
    <property type="evidence" value="ECO:0007669"/>
    <property type="project" value="UniProtKB-UniRule"/>
</dbReference>
<evidence type="ECO:0000256" key="1">
    <source>
        <dbReference type="ARBA" id="ARBA00004123"/>
    </source>
</evidence>
<dbReference type="VEuPathDB" id="FungiDB:HGUI_01106"/>
<dbReference type="FunFam" id="1.10.10.10:FF:000116">
    <property type="entry name" value="DNA-directed RNA polymerase III subunit RPC6"/>
    <property type="match status" value="1"/>
</dbReference>
<evidence type="ECO:0000256" key="3">
    <source>
        <dbReference type="ARBA" id="ARBA00022478"/>
    </source>
</evidence>
<organism evidence="7 8">
    <name type="scientific">Hanseniaspora guilliermondii</name>
    <dbReference type="NCBI Taxonomy" id="56406"/>
    <lineage>
        <taxon>Eukaryota</taxon>
        <taxon>Fungi</taxon>
        <taxon>Dikarya</taxon>
        <taxon>Ascomycota</taxon>
        <taxon>Saccharomycotina</taxon>
        <taxon>Saccharomycetes</taxon>
        <taxon>Saccharomycodales</taxon>
        <taxon>Saccharomycodaceae</taxon>
        <taxon>Hanseniaspora</taxon>
    </lineage>
</organism>
<dbReference type="InterPro" id="IPR007832">
    <property type="entry name" value="RNA_pol_Rpc34"/>
</dbReference>
<dbReference type="Proteomes" id="UP000183365">
    <property type="component" value="Unassembled WGS sequence"/>
</dbReference>
<dbReference type="GO" id="GO:0042797">
    <property type="term" value="P:tRNA transcription by RNA polymerase III"/>
    <property type="evidence" value="ECO:0007669"/>
    <property type="project" value="EnsemblFungi"/>
</dbReference>